<dbReference type="CDD" id="cd06849">
    <property type="entry name" value="lipoyl_domain"/>
    <property type="match status" value="2"/>
</dbReference>
<dbReference type="PROSITE" id="PS51826">
    <property type="entry name" value="PSBD"/>
    <property type="match status" value="1"/>
</dbReference>
<dbReference type="Pfam" id="PF00198">
    <property type="entry name" value="2-oxoacid_dh"/>
    <property type="match status" value="1"/>
</dbReference>
<dbReference type="InterPro" id="IPR001078">
    <property type="entry name" value="2-oxoacid_DH_actylTfrase"/>
</dbReference>
<keyword evidence="4 6" id="KW-0450">Lipoyl</keyword>
<keyword evidence="11" id="KW-1185">Reference proteome</keyword>
<dbReference type="SUPFAM" id="SSF47005">
    <property type="entry name" value="Peripheral subunit-binding domain of 2-oxo acid dehydrogenase complex"/>
    <property type="match status" value="1"/>
</dbReference>
<evidence type="ECO:0000256" key="2">
    <source>
        <dbReference type="ARBA" id="ARBA00007317"/>
    </source>
</evidence>
<comment type="similarity">
    <text evidence="2 6">Belongs to the 2-oxoacid dehydrogenase family.</text>
</comment>
<feature type="compositionally biased region" description="Low complexity" evidence="7">
    <location>
        <begin position="342"/>
        <end position="367"/>
    </location>
</feature>
<dbReference type="InterPro" id="IPR014276">
    <property type="entry name" value="2-oxoglutarate_DH_E2"/>
</dbReference>
<dbReference type="InterPro" id="IPR050743">
    <property type="entry name" value="2-oxoacid_DH_E2_comp"/>
</dbReference>
<feature type="domain" description="Peripheral subunit-binding (PSBD)" evidence="9">
    <location>
        <begin position="298"/>
        <end position="335"/>
    </location>
</feature>
<feature type="region of interest" description="Disordered" evidence="7">
    <location>
        <begin position="340"/>
        <end position="374"/>
    </location>
</feature>
<dbReference type="EMBL" id="JACCAA010000001">
    <property type="protein sequence ID" value="NYG57295.1"/>
    <property type="molecule type" value="Genomic_DNA"/>
</dbReference>
<evidence type="ECO:0000256" key="7">
    <source>
        <dbReference type="SAM" id="MobiDB-lite"/>
    </source>
</evidence>
<dbReference type="InterPro" id="IPR036625">
    <property type="entry name" value="E3-bd_dom_sf"/>
</dbReference>
<dbReference type="AlphaFoldDB" id="A0A7Y9RW07"/>
<feature type="region of interest" description="Disordered" evidence="7">
    <location>
        <begin position="219"/>
        <end position="298"/>
    </location>
</feature>
<dbReference type="Pfam" id="PF00364">
    <property type="entry name" value="Biotin_lipoyl"/>
    <property type="match status" value="2"/>
</dbReference>
<feature type="compositionally biased region" description="Acidic residues" evidence="7">
    <location>
        <begin position="109"/>
        <end position="119"/>
    </location>
</feature>
<reference evidence="10 11" key="1">
    <citation type="submission" date="2020-07" db="EMBL/GenBank/DDBJ databases">
        <title>Sequencing the genomes of 1000 actinobacteria strains.</title>
        <authorList>
            <person name="Klenk H.-P."/>
        </authorList>
    </citation>
    <scope>NUCLEOTIDE SEQUENCE [LARGE SCALE GENOMIC DNA]</scope>
    <source>
        <strain evidence="10 11">DSM 23819</strain>
    </source>
</reference>
<dbReference type="InterPro" id="IPR023213">
    <property type="entry name" value="CAT-like_dom_sf"/>
</dbReference>
<dbReference type="Proteomes" id="UP000540656">
    <property type="component" value="Unassembled WGS sequence"/>
</dbReference>
<dbReference type="FunFam" id="3.30.559.10:FF:000007">
    <property type="entry name" value="Dihydrolipoamide acetyltransferase component of pyruvate dehydrogenase complex"/>
    <property type="match status" value="1"/>
</dbReference>
<feature type="compositionally biased region" description="Basic and acidic residues" evidence="7">
    <location>
        <begin position="228"/>
        <end position="284"/>
    </location>
</feature>
<sequence length="603" mass="63384">MATEVTLPELGESVTEGTVTRWLKQVGDSVAMDEPLLEVSTDKVDTEIPSPAAGTLLEQKVSEDDTVEVGGLLAVIGDEGEGGGSSEDSSAQEDESSEEEPAEEPKEESSDEEPADEAPAEAPEGKEDTPAPKADTGGAGGSGTEVKLPELGESVTEGTVTRWLKQVGDEVAVDEPLLEVSTDKVDTEIPSPVAGTLQEQTVSEDETVEVGAVLAIIGDGSAAPAEEAAPKEEAPKQEAPKEEAPKQEAPKEEAPKEEAPKQEAPKEEAPKHAAPEKEALKQEAPKQQASSGNEDAGYVTPLVRKLANQHGVDLSSVTGSGVGGRIRKQDVLDAAKAKEAPAEAAAPVAAATSAAESKAPAASSPSPLRGKTEPMSRLRKVIAKRMVESLQISAQLTQVVEVDVTNVARLRDQVKADFHAREGVKLSYFPFFAKATIDALKAHPALNAQVDAEKSEVTYFDAEHLAIAVDTERGLLSPVIHNAGDLSVAGLARKIADLADRTRNNKVKPDELSGGTFTLTNTGSVGALFDTPIINQPQVAILGTGTVVKRAVVIDDPNLGETIAVRHMCYLSLTYDHRIVDGADAARFLQDVKQRVESGAFEV</sequence>
<evidence type="ECO:0000313" key="11">
    <source>
        <dbReference type="Proteomes" id="UP000540656"/>
    </source>
</evidence>
<organism evidence="10 11">
    <name type="scientific">Nocardioides daedukensis</name>
    <dbReference type="NCBI Taxonomy" id="634462"/>
    <lineage>
        <taxon>Bacteria</taxon>
        <taxon>Bacillati</taxon>
        <taxon>Actinomycetota</taxon>
        <taxon>Actinomycetes</taxon>
        <taxon>Propionibacteriales</taxon>
        <taxon>Nocardioidaceae</taxon>
        <taxon>Nocardioides</taxon>
    </lineage>
</organism>
<name>A0A7Y9RW07_9ACTN</name>
<dbReference type="InterPro" id="IPR004167">
    <property type="entry name" value="PSBD"/>
</dbReference>
<evidence type="ECO:0000313" key="10">
    <source>
        <dbReference type="EMBL" id="NYG57295.1"/>
    </source>
</evidence>
<dbReference type="Gene3D" id="3.30.559.10">
    <property type="entry name" value="Chloramphenicol acetyltransferase-like domain"/>
    <property type="match status" value="1"/>
</dbReference>
<feature type="compositionally biased region" description="Acidic residues" evidence="7">
    <location>
        <begin position="90"/>
        <end position="102"/>
    </location>
</feature>
<comment type="cofactor">
    <cofactor evidence="1 6">
        <name>(R)-lipoate</name>
        <dbReference type="ChEBI" id="CHEBI:83088"/>
    </cofactor>
</comment>
<keyword evidence="5 6" id="KW-0012">Acyltransferase</keyword>
<dbReference type="Gene3D" id="2.40.50.100">
    <property type="match status" value="2"/>
</dbReference>
<evidence type="ECO:0000259" key="9">
    <source>
        <dbReference type="PROSITE" id="PS51826"/>
    </source>
</evidence>
<gene>
    <name evidence="10" type="ORF">BJ980_000218</name>
</gene>
<dbReference type="InterPro" id="IPR011053">
    <property type="entry name" value="Single_hybrid_motif"/>
</dbReference>
<evidence type="ECO:0000259" key="8">
    <source>
        <dbReference type="PROSITE" id="PS50968"/>
    </source>
</evidence>
<comment type="caution">
    <text evidence="10">The sequence shown here is derived from an EMBL/GenBank/DDBJ whole genome shotgun (WGS) entry which is preliminary data.</text>
</comment>
<dbReference type="Pfam" id="PF02817">
    <property type="entry name" value="E3_binding"/>
    <property type="match status" value="1"/>
</dbReference>
<feature type="domain" description="Lipoyl-binding" evidence="8">
    <location>
        <begin position="143"/>
        <end position="218"/>
    </location>
</feature>
<evidence type="ECO:0000256" key="6">
    <source>
        <dbReference type="RuleBase" id="RU003423"/>
    </source>
</evidence>
<dbReference type="EC" id="2.3.1.-" evidence="6"/>
<keyword evidence="3 6" id="KW-0808">Transferase</keyword>
<dbReference type="GO" id="GO:0031405">
    <property type="term" value="F:lipoic acid binding"/>
    <property type="evidence" value="ECO:0007669"/>
    <property type="project" value="TreeGrafter"/>
</dbReference>
<accession>A0A7Y9RW07</accession>
<dbReference type="InterPro" id="IPR000089">
    <property type="entry name" value="Biotin_lipoyl"/>
</dbReference>
<dbReference type="Gene3D" id="4.10.320.10">
    <property type="entry name" value="E3-binding domain"/>
    <property type="match status" value="1"/>
</dbReference>
<feature type="domain" description="Lipoyl-binding" evidence="8">
    <location>
        <begin position="2"/>
        <end position="77"/>
    </location>
</feature>
<evidence type="ECO:0000256" key="4">
    <source>
        <dbReference type="ARBA" id="ARBA00022823"/>
    </source>
</evidence>
<dbReference type="NCBIfam" id="TIGR02927">
    <property type="entry name" value="SucB_Actino"/>
    <property type="match status" value="1"/>
</dbReference>
<dbReference type="SUPFAM" id="SSF51230">
    <property type="entry name" value="Single hybrid motif"/>
    <property type="match status" value="2"/>
</dbReference>
<evidence type="ECO:0000256" key="1">
    <source>
        <dbReference type="ARBA" id="ARBA00001938"/>
    </source>
</evidence>
<dbReference type="PANTHER" id="PTHR43178:SF5">
    <property type="entry name" value="LIPOAMIDE ACYLTRANSFERASE COMPONENT OF BRANCHED-CHAIN ALPHA-KETO ACID DEHYDROGENASE COMPLEX, MITOCHONDRIAL"/>
    <property type="match status" value="1"/>
</dbReference>
<proteinExistence type="inferred from homology"/>
<dbReference type="SUPFAM" id="SSF52777">
    <property type="entry name" value="CoA-dependent acyltransferases"/>
    <property type="match status" value="1"/>
</dbReference>
<dbReference type="GO" id="GO:0005737">
    <property type="term" value="C:cytoplasm"/>
    <property type="evidence" value="ECO:0007669"/>
    <property type="project" value="TreeGrafter"/>
</dbReference>
<dbReference type="InterPro" id="IPR003016">
    <property type="entry name" value="2-oxoA_DH_lipoyl-BS"/>
</dbReference>
<dbReference type="PROSITE" id="PS00189">
    <property type="entry name" value="LIPOYL"/>
    <property type="match status" value="2"/>
</dbReference>
<evidence type="ECO:0000256" key="5">
    <source>
        <dbReference type="ARBA" id="ARBA00023315"/>
    </source>
</evidence>
<dbReference type="PANTHER" id="PTHR43178">
    <property type="entry name" value="DIHYDROLIPOAMIDE ACETYLTRANSFERASE COMPONENT OF PYRUVATE DEHYDROGENASE COMPLEX"/>
    <property type="match status" value="1"/>
</dbReference>
<evidence type="ECO:0000256" key="3">
    <source>
        <dbReference type="ARBA" id="ARBA00022679"/>
    </source>
</evidence>
<dbReference type="PROSITE" id="PS50968">
    <property type="entry name" value="BIOTINYL_LIPOYL"/>
    <property type="match status" value="2"/>
</dbReference>
<protein>
    <recommendedName>
        <fullName evidence="6">Dihydrolipoamide acetyltransferase component of pyruvate dehydrogenase complex</fullName>
        <ecNumber evidence="6">2.3.1.-</ecNumber>
    </recommendedName>
</protein>
<dbReference type="GO" id="GO:0016407">
    <property type="term" value="F:acetyltransferase activity"/>
    <property type="evidence" value="ECO:0007669"/>
    <property type="project" value="TreeGrafter"/>
</dbReference>
<feature type="region of interest" description="Disordered" evidence="7">
    <location>
        <begin position="41"/>
        <end position="205"/>
    </location>
</feature>
<dbReference type="RefSeq" id="WP_179500594.1">
    <property type="nucleotide sequence ID" value="NZ_JACCAA010000001.1"/>
</dbReference>